<keyword evidence="9" id="KW-1185">Reference proteome</keyword>
<keyword evidence="3 6" id="KW-0540">Nuclease</keyword>
<dbReference type="PANTHER" id="PTHR34137">
    <property type="entry name" value="EXODEOXYRIBONUCLEASE 7 SMALL SUBUNIT"/>
    <property type="match status" value="1"/>
</dbReference>
<evidence type="ECO:0000313" key="8">
    <source>
        <dbReference type="EMBL" id="TWU55423.1"/>
    </source>
</evidence>
<evidence type="ECO:0000256" key="6">
    <source>
        <dbReference type="HAMAP-Rule" id="MF_00337"/>
    </source>
</evidence>
<dbReference type="Proteomes" id="UP000317977">
    <property type="component" value="Unassembled WGS sequence"/>
</dbReference>
<dbReference type="InterPro" id="IPR003761">
    <property type="entry name" value="Exonuc_VII_S"/>
</dbReference>
<feature type="compositionally biased region" description="Low complexity" evidence="7">
    <location>
        <begin position="151"/>
        <end position="170"/>
    </location>
</feature>
<organism evidence="8 9">
    <name type="scientific">Rubripirellula reticaptiva</name>
    <dbReference type="NCBI Taxonomy" id="2528013"/>
    <lineage>
        <taxon>Bacteria</taxon>
        <taxon>Pseudomonadati</taxon>
        <taxon>Planctomycetota</taxon>
        <taxon>Planctomycetia</taxon>
        <taxon>Pirellulales</taxon>
        <taxon>Pirellulaceae</taxon>
        <taxon>Rubripirellula</taxon>
    </lineage>
</organism>
<dbReference type="EC" id="3.1.11.6" evidence="6"/>
<dbReference type="NCBIfam" id="TIGR01280">
    <property type="entry name" value="xseB"/>
    <property type="match status" value="1"/>
</dbReference>
<dbReference type="PANTHER" id="PTHR34137:SF1">
    <property type="entry name" value="EXODEOXYRIBONUCLEASE 7 SMALL SUBUNIT"/>
    <property type="match status" value="1"/>
</dbReference>
<dbReference type="SUPFAM" id="SSF116842">
    <property type="entry name" value="XseB-like"/>
    <property type="match status" value="1"/>
</dbReference>
<dbReference type="GO" id="GO:0008855">
    <property type="term" value="F:exodeoxyribonuclease VII activity"/>
    <property type="evidence" value="ECO:0007669"/>
    <property type="project" value="UniProtKB-UniRule"/>
</dbReference>
<comment type="subcellular location">
    <subcellularLocation>
        <location evidence="6">Cytoplasm</location>
    </subcellularLocation>
</comment>
<evidence type="ECO:0000256" key="7">
    <source>
        <dbReference type="SAM" id="MobiDB-lite"/>
    </source>
</evidence>
<comment type="function">
    <text evidence="6">Bidirectionally degrades single-stranded DNA into large acid-insoluble oligonucleotides, which are then degraded further into small acid-soluble oligonucleotides.</text>
</comment>
<evidence type="ECO:0000256" key="5">
    <source>
        <dbReference type="ARBA" id="ARBA00022839"/>
    </source>
</evidence>
<dbReference type="Pfam" id="PF02609">
    <property type="entry name" value="Exonuc_VII_S"/>
    <property type="match status" value="1"/>
</dbReference>
<evidence type="ECO:0000256" key="1">
    <source>
        <dbReference type="ARBA" id="ARBA00009998"/>
    </source>
</evidence>
<dbReference type="EMBL" id="SJPX01000002">
    <property type="protein sequence ID" value="TWU55423.1"/>
    <property type="molecule type" value="Genomic_DNA"/>
</dbReference>
<protein>
    <recommendedName>
        <fullName evidence="6">Exodeoxyribonuclease 7 small subunit</fullName>
        <ecNumber evidence="6">3.1.11.6</ecNumber>
    </recommendedName>
    <alternativeName>
        <fullName evidence="6">Exodeoxyribonuclease VII small subunit</fullName>
        <shortName evidence="6">Exonuclease VII small subunit</shortName>
    </alternativeName>
</protein>
<evidence type="ECO:0000256" key="4">
    <source>
        <dbReference type="ARBA" id="ARBA00022801"/>
    </source>
</evidence>
<comment type="similarity">
    <text evidence="1 6">Belongs to the XseB family.</text>
</comment>
<dbReference type="Gene3D" id="1.10.287.1040">
    <property type="entry name" value="Exonuclease VII, small subunit"/>
    <property type="match status" value="1"/>
</dbReference>
<dbReference type="HAMAP" id="MF_00337">
    <property type="entry name" value="Exonuc_7_S"/>
    <property type="match status" value="1"/>
</dbReference>
<dbReference type="GO" id="GO:0009318">
    <property type="term" value="C:exodeoxyribonuclease VII complex"/>
    <property type="evidence" value="ECO:0007669"/>
    <property type="project" value="UniProtKB-UniRule"/>
</dbReference>
<keyword evidence="5 6" id="KW-0269">Exonuclease</keyword>
<dbReference type="GO" id="GO:0006308">
    <property type="term" value="P:DNA catabolic process"/>
    <property type="evidence" value="ECO:0007669"/>
    <property type="project" value="UniProtKB-UniRule"/>
</dbReference>
<proteinExistence type="inferred from homology"/>
<reference evidence="8 9" key="1">
    <citation type="submission" date="2019-02" db="EMBL/GenBank/DDBJ databases">
        <title>Deep-cultivation of Planctomycetes and their phenomic and genomic characterization uncovers novel biology.</title>
        <authorList>
            <person name="Wiegand S."/>
            <person name="Jogler M."/>
            <person name="Boedeker C."/>
            <person name="Pinto D."/>
            <person name="Vollmers J."/>
            <person name="Rivas-Marin E."/>
            <person name="Kohn T."/>
            <person name="Peeters S.H."/>
            <person name="Heuer A."/>
            <person name="Rast P."/>
            <person name="Oberbeckmann S."/>
            <person name="Bunk B."/>
            <person name="Jeske O."/>
            <person name="Meyerdierks A."/>
            <person name="Storesund J.E."/>
            <person name="Kallscheuer N."/>
            <person name="Luecker S."/>
            <person name="Lage O.M."/>
            <person name="Pohl T."/>
            <person name="Merkel B.J."/>
            <person name="Hornburger P."/>
            <person name="Mueller R.-W."/>
            <person name="Bruemmer F."/>
            <person name="Labrenz M."/>
            <person name="Spormann A.M."/>
            <person name="Op Den Camp H."/>
            <person name="Overmann J."/>
            <person name="Amann R."/>
            <person name="Jetten M.S.M."/>
            <person name="Mascher T."/>
            <person name="Medema M.H."/>
            <person name="Devos D.P."/>
            <person name="Kaster A.-K."/>
            <person name="Ovreas L."/>
            <person name="Rohde M."/>
            <person name="Galperin M.Y."/>
            <person name="Jogler C."/>
        </authorList>
    </citation>
    <scope>NUCLEOTIDE SEQUENCE [LARGE SCALE GENOMIC DNA]</scope>
    <source>
        <strain evidence="8 9">Poly59</strain>
    </source>
</reference>
<evidence type="ECO:0000256" key="3">
    <source>
        <dbReference type="ARBA" id="ARBA00022722"/>
    </source>
</evidence>
<feature type="region of interest" description="Disordered" evidence="7">
    <location>
        <begin position="141"/>
        <end position="197"/>
    </location>
</feature>
<sequence>MLTGGRQPELIIVKIRTPLDDLCRNRDRNSLNFYVDFTGKSKKNPAQLVVMAKKKSASSANSSSASKPEESINFEDALAEVEAIVARLESGDLGLTESLGEYETGIKRLKQCHRLLAAAEQRVSVLAGFDADGNPITEELSELEVRGGAGRSKSVSAKSAPSARRSSKQSSRSDDGNDDALNEDKTSESVDEAPGLF</sequence>
<comment type="caution">
    <text evidence="8">The sequence shown here is derived from an EMBL/GenBank/DDBJ whole genome shotgun (WGS) entry which is preliminary data.</text>
</comment>
<evidence type="ECO:0000313" key="9">
    <source>
        <dbReference type="Proteomes" id="UP000317977"/>
    </source>
</evidence>
<keyword evidence="2 6" id="KW-0963">Cytoplasm</keyword>
<dbReference type="GO" id="GO:0005829">
    <property type="term" value="C:cytosol"/>
    <property type="evidence" value="ECO:0007669"/>
    <property type="project" value="TreeGrafter"/>
</dbReference>
<comment type="subunit">
    <text evidence="6">Heterooligomer composed of large and small subunits.</text>
</comment>
<gene>
    <name evidence="6 8" type="primary">xseB</name>
    <name evidence="8" type="ORF">Poly59_17210</name>
</gene>
<evidence type="ECO:0000256" key="2">
    <source>
        <dbReference type="ARBA" id="ARBA00022490"/>
    </source>
</evidence>
<keyword evidence="4 6" id="KW-0378">Hydrolase</keyword>
<name>A0A5C6F0Q4_9BACT</name>
<accession>A0A5C6F0Q4</accession>
<dbReference type="InterPro" id="IPR037004">
    <property type="entry name" value="Exonuc_VII_ssu_sf"/>
</dbReference>
<comment type="catalytic activity">
    <reaction evidence="6">
        <text>Exonucleolytic cleavage in either 5'- to 3'- or 3'- to 5'-direction to yield nucleoside 5'-phosphates.</text>
        <dbReference type="EC" id="3.1.11.6"/>
    </reaction>
</comment>
<dbReference type="AlphaFoldDB" id="A0A5C6F0Q4"/>